<evidence type="ECO:0000313" key="11">
    <source>
        <dbReference type="EMBL" id="CAB4032274.1"/>
    </source>
</evidence>
<gene>
    <name evidence="11" type="ORF">PACLA_8A068071</name>
</gene>
<dbReference type="AlphaFoldDB" id="A0A7D9JMN3"/>
<keyword evidence="1" id="KW-0540">Nuclease</keyword>
<keyword evidence="8" id="KW-0808">Transferase</keyword>
<dbReference type="PROSITE" id="PS50994">
    <property type="entry name" value="INTEGRASE"/>
    <property type="match status" value="1"/>
</dbReference>
<sequence length="648" mass="73220">MTNNVTGYGPSNSRLIFDGDERRYELWEVKFLGYLRLKKLSETILTPLADDASQEVIAADSIKNMDAFAELIQFLDDRSLSLVIRDAANDGRKALGILREHYLSKGKPRVISLYTELTSLKKSADEDITDYMLRAETSATSLKSAGEQVSDSLLIAMIIKGLPSAEYKPFSTVVTQKDKELSFSEFKVSLRSFEETQKLSTECAKEDSVMKVNTGKPSYKSKKDLICYGCGKAGHKKSECRVKKRWCDTCKNHTHDTEKCRKKKQEDDATKAFSPEHHYIELADGSRSNNVALKRGDANVELCDVDGNVQKALLRNALYMSPLTNRTYSLFGLQLVEVPRQQGKSKSLKDWHEILGHCNLSNVLALENVVDGMKITGIVMIYFIRHKSDTLKATETFLADSSPYGKIKCIRSDNGTEFTSEAFENLLIKHCIKHEKSAPYSPHQNGTVERVWRSIFDMAKCLLIEAKLPKTLWTYAVMAAVYIRNRCYNHRLKKTPYEVFTSQKPNLQNMHVFGTVCYTYVQEKKKLDPRGEEGIFVGYDKGSPAYLIYFPETGSIKRIRCVRFTDKFVNDKNTEESPQLNIEDEMIVSLPSCPSDPQPTNENENHVVPPNPVSDLNNDIGDPLMIRVGMSNYQKLGTLVVTGQSQSI</sequence>
<dbReference type="GO" id="GO:0016787">
    <property type="term" value="F:hydrolase activity"/>
    <property type="evidence" value="ECO:0007669"/>
    <property type="project" value="UniProtKB-KW"/>
</dbReference>
<evidence type="ECO:0000256" key="10">
    <source>
        <dbReference type="SAM" id="MobiDB-lite"/>
    </source>
</evidence>
<dbReference type="PROSITE" id="PS50158">
    <property type="entry name" value="ZF_CCHC"/>
    <property type="match status" value="1"/>
</dbReference>
<evidence type="ECO:0000256" key="1">
    <source>
        <dbReference type="ARBA" id="ARBA00022722"/>
    </source>
</evidence>
<protein>
    <submittedName>
        <fullName evidence="11">Myosin heavy fast skeletal muscle</fullName>
    </submittedName>
</protein>
<keyword evidence="8" id="KW-0239">DNA-directed DNA polymerase</keyword>
<dbReference type="Pfam" id="PF14223">
    <property type="entry name" value="Retrotran_gag_2"/>
    <property type="match status" value="1"/>
</dbReference>
<dbReference type="PANTHER" id="PTHR42648">
    <property type="entry name" value="TRANSPOSASE, PUTATIVE-RELATED"/>
    <property type="match status" value="1"/>
</dbReference>
<keyword evidence="9" id="KW-0233">DNA recombination</keyword>
<feature type="compositionally biased region" description="Low complexity" evidence="10">
    <location>
        <begin position="599"/>
        <end position="608"/>
    </location>
</feature>
<dbReference type="GO" id="GO:0008270">
    <property type="term" value="F:zinc ion binding"/>
    <property type="evidence" value="ECO:0007669"/>
    <property type="project" value="InterPro"/>
</dbReference>
<name>A0A7D9JMN3_PARCT</name>
<comment type="caution">
    <text evidence="11">The sequence shown here is derived from an EMBL/GenBank/DDBJ whole genome shotgun (WGS) entry which is preliminary data.</text>
</comment>
<dbReference type="PANTHER" id="PTHR42648:SF11">
    <property type="entry name" value="TRANSPOSON TY4-P GAG-POL POLYPROTEIN"/>
    <property type="match status" value="1"/>
</dbReference>
<dbReference type="SUPFAM" id="SSF53098">
    <property type="entry name" value="Ribonuclease H-like"/>
    <property type="match status" value="1"/>
</dbReference>
<dbReference type="InterPro" id="IPR036397">
    <property type="entry name" value="RNaseH_sf"/>
</dbReference>
<keyword evidence="5" id="KW-0460">Magnesium</keyword>
<evidence type="ECO:0000256" key="2">
    <source>
        <dbReference type="ARBA" id="ARBA00022723"/>
    </source>
</evidence>
<keyword evidence="2" id="KW-0479">Metal-binding</keyword>
<keyword evidence="6" id="KW-0229">DNA integration</keyword>
<dbReference type="GO" id="GO:0003887">
    <property type="term" value="F:DNA-directed DNA polymerase activity"/>
    <property type="evidence" value="ECO:0007669"/>
    <property type="project" value="UniProtKB-KW"/>
</dbReference>
<dbReference type="GO" id="GO:0006310">
    <property type="term" value="P:DNA recombination"/>
    <property type="evidence" value="ECO:0007669"/>
    <property type="project" value="UniProtKB-KW"/>
</dbReference>
<evidence type="ECO:0000313" key="12">
    <source>
        <dbReference type="Proteomes" id="UP001152795"/>
    </source>
</evidence>
<dbReference type="OrthoDB" id="413361at2759"/>
<dbReference type="GO" id="GO:0003964">
    <property type="term" value="F:RNA-directed DNA polymerase activity"/>
    <property type="evidence" value="ECO:0007669"/>
    <property type="project" value="UniProtKB-KW"/>
</dbReference>
<dbReference type="InterPro" id="IPR012337">
    <property type="entry name" value="RNaseH-like_sf"/>
</dbReference>
<dbReference type="InterPro" id="IPR036875">
    <property type="entry name" value="Znf_CCHC_sf"/>
</dbReference>
<dbReference type="GO" id="GO:0004519">
    <property type="term" value="F:endonuclease activity"/>
    <property type="evidence" value="ECO:0007669"/>
    <property type="project" value="UniProtKB-KW"/>
</dbReference>
<dbReference type="InterPro" id="IPR001584">
    <property type="entry name" value="Integrase_cat-core"/>
</dbReference>
<evidence type="ECO:0000256" key="7">
    <source>
        <dbReference type="ARBA" id="ARBA00022918"/>
    </source>
</evidence>
<dbReference type="InterPro" id="IPR057670">
    <property type="entry name" value="SH3_retrovirus"/>
</dbReference>
<keyword evidence="8" id="KW-0548">Nucleotidyltransferase</keyword>
<keyword evidence="4" id="KW-0378">Hydrolase</keyword>
<dbReference type="InterPro" id="IPR039537">
    <property type="entry name" value="Retrotran_Ty1/copia-like"/>
</dbReference>
<dbReference type="Pfam" id="PF25597">
    <property type="entry name" value="SH3_retrovirus"/>
    <property type="match status" value="1"/>
</dbReference>
<proteinExistence type="predicted"/>
<dbReference type="GO" id="GO:0015074">
    <property type="term" value="P:DNA integration"/>
    <property type="evidence" value="ECO:0007669"/>
    <property type="project" value="UniProtKB-KW"/>
</dbReference>
<feature type="region of interest" description="Disordered" evidence="10">
    <location>
        <begin position="593"/>
        <end position="612"/>
    </location>
</feature>
<dbReference type="GO" id="GO:0003676">
    <property type="term" value="F:nucleic acid binding"/>
    <property type="evidence" value="ECO:0007669"/>
    <property type="project" value="InterPro"/>
</dbReference>
<dbReference type="InterPro" id="IPR001878">
    <property type="entry name" value="Znf_CCHC"/>
</dbReference>
<evidence type="ECO:0000256" key="5">
    <source>
        <dbReference type="ARBA" id="ARBA00022842"/>
    </source>
</evidence>
<dbReference type="Gene3D" id="3.30.420.10">
    <property type="entry name" value="Ribonuclease H-like superfamily/Ribonuclease H"/>
    <property type="match status" value="1"/>
</dbReference>
<dbReference type="SUPFAM" id="SSF57756">
    <property type="entry name" value="Retrovirus zinc finger-like domains"/>
    <property type="match status" value="1"/>
</dbReference>
<evidence type="ECO:0000256" key="9">
    <source>
        <dbReference type="ARBA" id="ARBA00023172"/>
    </source>
</evidence>
<accession>A0A7D9JMN3</accession>
<dbReference type="Proteomes" id="UP001152795">
    <property type="component" value="Unassembled WGS sequence"/>
</dbReference>
<keyword evidence="7" id="KW-0695">RNA-directed DNA polymerase</keyword>
<evidence type="ECO:0000256" key="4">
    <source>
        <dbReference type="ARBA" id="ARBA00022801"/>
    </source>
</evidence>
<dbReference type="EMBL" id="CACRXK020018278">
    <property type="protein sequence ID" value="CAB4032274.1"/>
    <property type="molecule type" value="Genomic_DNA"/>
</dbReference>
<reference evidence="11" key="1">
    <citation type="submission" date="2020-04" db="EMBL/GenBank/DDBJ databases">
        <authorList>
            <person name="Alioto T."/>
            <person name="Alioto T."/>
            <person name="Gomez Garrido J."/>
        </authorList>
    </citation>
    <scope>NUCLEOTIDE SEQUENCE</scope>
    <source>
        <strain evidence="11">A484AB</strain>
    </source>
</reference>
<evidence type="ECO:0000256" key="8">
    <source>
        <dbReference type="ARBA" id="ARBA00022932"/>
    </source>
</evidence>
<keyword evidence="12" id="KW-1185">Reference proteome</keyword>
<keyword evidence="3" id="KW-0255">Endonuclease</keyword>
<organism evidence="11 12">
    <name type="scientific">Paramuricea clavata</name>
    <name type="common">Red gorgonian</name>
    <name type="synonym">Violescent sea-whip</name>
    <dbReference type="NCBI Taxonomy" id="317549"/>
    <lineage>
        <taxon>Eukaryota</taxon>
        <taxon>Metazoa</taxon>
        <taxon>Cnidaria</taxon>
        <taxon>Anthozoa</taxon>
        <taxon>Octocorallia</taxon>
        <taxon>Malacalcyonacea</taxon>
        <taxon>Plexauridae</taxon>
        <taxon>Paramuricea</taxon>
    </lineage>
</organism>
<evidence type="ECO:0000256" key="6">
    <source>
        <dbReference type="ARBA" id="ARBA00022908"/>
    </source>
</evidence>
<evidence type="ECO:0000256" key="3">
    <source>
        <dbReference type="ARBA" id="ARBA00022759"/>
    </source>
</evidence>